<evidence type="ECO:0000313" key="2">
    <source>
        <dbReference type="EMBL" id="QXE92588.1"/>
    </source>
</evidence>
<sequence>MGKQSAGLIMYRFRNGEPELLLVHPGGPLWARKDLGAWSIPKGEYLEGEDPFVVARREFAEETGMTPGGEFRELAEIRQAGGKRVKAWAFAGDCDPACLTSNSFTMEWPPRSGRRAEFPEVDRAAWFGIAEAREKILPSQLPLVDQLVSLLRKG</sequence>
<evidence type="ECO:0000313" key="3">
    <source>
        <dbReference type="Proteomes" id="UP000683559"/>
    </source>
</evidence>
<reference evidence="2 3" key="1">
    <citation type="submission" date="2021-06" db="EMBL/GenBank/DDBJ databases">
        <title>Gemonas diversity in paddy soil.</title>
        <authorList>
            <person name="Liu G."/>
        </authorList>
    </citation>
    <scope>NUCLEOTIDE SEQUENCE [LARGE SCALE GENOMIC DNA]</scope>
    <source>
        <strain evidence="2 3">RG2</strain>
    </source>
</reference>
<evidence type="ECO:0000259" key="1">
    <source>
        <dbReference type="PROSITE" id="PS51462"/>
    </source>
</evidence>
<organism evidence="2 3">
    <name type="scientific">Geomonas subterranea</name>
    <dbReference type="NCBI Taxonomy" id="2847989"/>
    <lineage>
        <taxon>Bacteria</taxon>
        <taxon>Pseudomonadati</taxon>
        <taxon>Thermodesulfobacteriota</taxon>
        <taxon>Desulfuromonadia</taxon>
        <taxon>Geobacterales</taxon>
        <taxon>Geobacteraceae</taxon>
        <taxon>Geomonas</taxon>
    </lineage>
</organism>
<dbReference type="PROSITE" id="PS51462">
    <property type="entry name" value="NUDIX"/>
    <property type="match status" value="1"/>
</dbReference>
<dbReference type="Proteomes" id="UP000683559">
    <property type="component" value="Chromosome"/>
</dbReference>
<protein>
    <submittedName>
        <fullName evidence="2">NUDIX domain-containing protein</fullName>
    </submittedName>
</protein>
<proteinExistence type="predicted"/>
<gene>
    <name evidence="2" type="ORF">KP001_08755</name>
</gene>
<dbReference type="RefSeq" id="WP_217289137.1">
    <property type="nucleotide sequence ID" value="NZ_CP077683.1"/>
</dbReference>
<dbReference type="Pfam" id="PF00293">
    <property type="entry name" value="NUDIX"/>
    <property type="match status" value="1"/>
</dbReference>
<feature type="domain" description="Nudix hydrolase" evidence="1">
    <location>
        <begin position="1"/>
        <end position="150"/>
    </location>
</feature>
<dbReference type="PANTHER" id="PTHR21340:SF7">
    <property type="entry name" value="NUDIX HYDROLASE DOMAIN-CONTAINING PROTEIN"/>
    <property type="match status" value="1"/>
</dbReference>
<accession>A0ABX8LQR5</accession>
<dbReference type="PROSITE" id="PS00893">
    <property type="entry name" value="NUDIX_BOX"/>
    <property type="match status" value="1"/>
</dbReference>
<dbReference type="EMBL" id="CP077683">
    <property type="protein sequence ID" value="QXE92588.1"/>
    <property type="molecule type" value="Genomic_DNA"/>
</dbReference>
<dbReference type="InterPro" id="IPR020084">
    <property type="entry name" value="NUDIX_hydrolase_CS"/>
</dbReference>
<dbReference type="InterPro" id="IPR051325">
    <property type="entry name" value="Nudix_hydrolase_domain"/>
</dbReference>
<dbReference type="CDD" id="cd04662">
    <property type="entry name" value="NUDIX_Hydrolase"/>
    <property type="match status" value="1"/>
</dbReference>
<name>A0ABX8LQR5_9BACT</name>
<dbReference type="PANTHER" id="PTHR21340">
    <property type="entry name" value="DIADENOSINE 5,5-P1,P4-TETRAPHOSPHATE PYROPHOSPHOHYDROLASE MUTT"/>
    <property type="match status" value="1"/>
</dbReference>
<keyword evidence="3" id="KW-1185">Reference proteome</keyword>
<dbReference type="InterPro" id="IPR000086">
    <property type="entry name" value="NUDIX_hydrolase_dom"/>
</dbReference>